<evidence type="ECO:0008006" key="3">
    <source>
        <dbReference type="Google" id="ProtNLM"/>
    </source>
</evidence>
<dbReference type="PANTHER" id="PTHR37012:SF7">
    <property type="entry name" value="B-ZIP TRANSCRIPTION FACTOR (EUROFUNG)-RELATED"/>
    <property type="match status" value="1"/>
</dbReference>
<feature type="compositionally biased region" description="Basic and acidic residues" evidence="1">
    <location>
        <begin position="17"/>
        <end position="50"/>
    </location>
</feature>
<accession>A0A177AD29</accession>
<name>A0A177AD29_9PEZI</name>
<dbReference type="VEuPathDB" id="FungiDB:GMDG_07494"/>
<evidence type="ECO:0000256" key="1">
    <source>
        <dbReference type="SAM" id="MobiDB-lite"/>
    </source>
</evidence>
<dbReference type="RefSeq" id="XP_024325291.1">
    <property type="nucleotide sequence ID" value="XM_024466606.1"/>
</dbReference>
<gene>
    <name evidence="2" type="ORF">VC83_02956</name>
</gene>
<dbReference type="PANTHER" id="PTHR37012">
    <property type="entry name" value="B-ZIP TRANSCRIPTION FACTOR (EUROFUNG)-RELATED"/>
    <property type="match status" value="1"/>
</dbReference>
<dbReference type="EMBL" id="KV441392">
    <property type="protein sequence ID" value="OAF60009.1"/>
    <property type="molecule type" value="Genomic_DNA"/>
</dbReference>
<reference evidence="2" key="1">
    <citation type="submission" date="2016-03" db="EMBL/GenBank/DDBJ databases">
        <title>Updated assembly of Pseudogymnoascus destructans, the fungus causing white-nose syndrome of bats.</title>
        <authorList>
            <person name="Palmer J.M."/>
            <person name="Drees K.P."/>
            <person name="Foster J.T."/>
            <person name="Lindner D.L."/>
        </authorList>
    </citation>
    <scope>NUCLEOTIDE SEQUENCE [LARGE SCALE GENOMIC DNA]</scope>
    <source>
        <strain evidence="2">20631-21</strain>
    </source>
</reference>
<dbReference type="eggNOG" id="ENOG502RF66">
    <property type="taxonomic scope" value="Eukaryota"/>
</dbReference>
<dbReference type="Gene3D" id="1.20.5.170">
    <property type="match status" value="1"/>
</dbReference>
<dbReference type="GeneID" id="36286033"/>
<organism evidence="2">
    <name type="scientific">Pseudogymnoascus destructans</name>
    <dbReference type="NCBI Taxonomy" id="655981"/>
    <lineage>
        <taxon>Eukaryota</taxon>
        <taxon>Fungi</taxon>
        <taxon>Dikarya</taxon>
        <taxon>Ascomycota</taxon>
        <taxon>Pezizomycotina</taxon>
        <taxon>Leotiomycetes</taxon>
        <taxon>Thelebolales</taxon>
        <taxon>Thelebolaceae</taxon>
        <taxon>Pseudogymnoascus</taxon>
    </lineage>
</organism>
<dbReference type="SUPFAM" id="SSF57959">
    <property type="entry name" value="Leucine zipper domain"/>
    <property type="match status" value="1"/>
</dbReference>
<sequence>MSDISSPAVAARPAKRQRADADLRSQRKREADRKAQRNSRERQRSHTDHLENMIAILRKENGNAATSELMEMVWQLRSENERLRKIINSAKSALSVMSCDPTPLSNRGHVDLTSAPRPPPGTGPQVAAVVGPLSKNPETSQPSALPAKRSIDDVMPTASNSLVPNGEHARKRRQTVADITAESNSGSILNFTESWMDKKAVVRTDSDLTPWA</sequence>
<dbReference type="GO" id="GO:0003700">
    <property type="term" value="F:DNA-binding transcription factor activity"/>
    <property type="evidence" value="ECO:0007669"/>
    <property type="project" value="InterPro"/>
</dbReference>
<dbReference type="OrthoDB" id="5086080at2759"/>
<dbReference type="InterPro" id="IPR046347">
    <property type="entry name" value="bZIP_sf"/>
</dbReference>
<feature type="region of interest" description="Disordered" evidence="1">
    <location>
        <begin position="1"/>
        <end position="50"/>
    </location>
</feature>
<dbReference type="AlphaFoldDB" id="A0A177AD29"/>
<dbReference type="Proteomes" id="UP000077154">
    <property type="component" value="Unassembled WGS sequence"/>
</dbReference>
<proteinExistence type="predicted"/>
<protein>
    <recommendedName>
        <fullName evidence="3">BZIP domain-containing protein</fullName>
    </recommendedName>
</protein>
<evidence type="ECO:0000313" key="2">
    <source>
        <dbReference type="EMBL" id="OAF60009.1"/>
    </source>
</evidence>